<keyword evidence="3 8" id="KW-0436">Ligase</keyword>
<evidence type="ECO:0000256" key="2">
    <source>
        <dbReference type="ARBA" id="ARBA00022490"/>
    </source>
</evidence>
<keyword evidence="4 8" id="KW-0819">tRNA processing</keyword>
<dbReference type="CDD" id="cd01992">
    <property type="entry name" value="TilS_N"/>
    <property type="match status" value="1"/>
</dbReference>
<comment type="catalytic activity">
    <reaction evidence="7 8">
        <text>cytidine(34) in tRNA(Ile2) + L-lysine + ATP = lysidine(34) in tRNA(Ile2) + AMP + diphosphate + H(+)</text>
        <dbReference type="Rhea" id="RHEA:43744"/>
        <dbReference type="Rhea" id="RHEA-COMP:10625"/>
        <dbReference type="Rhea" id="RHEA-COMP:10670"/>
        <dbReference type="ChEBI" id="CHEBI:15378"/>
        <dbReference type="ChEBI" id="CHEBI:30616"/>
        <dbReference type="ChEBI" id="CHEBI:32551"/>
        <dbReference type="ChEBI" id="CHEBI:33019"/>
        <dbReference type="ChEBI" id="CHEBI:82748"/>
        <dbReference type="ChEBI" id="CHEBI:83665"/>
        <dbReference type="ChEBI" id="CHEBI:456215"/>
        <dbReference type="EC" id="6.3.4.19"/>
    </reaction>
</comment>
<dbReference type="SMART" id="SM00977">
    <property type="entry name" value="TilS_C"/>
    <property type="match status" value="1"/>
</dbReference>
<dbReference type="OrthoDB" id="9807403at2"/>
<dbReference type="InterPro" id="IPR011063">
    <property type="entry name" value="TilS/TtcA_N"/>
</dbReference>
<dbReference type="Proteomes" id="UP000285120">
    <property type="component" value="Unassembled WGS sequence"/>
</dbReference>
<comment type="function">
    <text evidence="8">Ligates lysine onto the cytidine present at position 34 of the AUA codon-specific tRNA(Ile) that contains the anticodon CAU, in an ATP-dependent manner. Cytidine is converted to lysidine, thus changing the amino acid specificity of the tRNA from methionine to isoleucine.</text>
</comment>
<name>A0A419VU46_9BACL</name>
<proteinExistence type="inferred from homology"/>
<dbReference type="SUPFAM" id="SSF52402">
    <property type="entry name" value="Adenine nucleotide alpha hydrolases-like"/>
    <property type="match status" value="1"/>
</dbReference>
<dbReference type="SUPFAM" id="SSF56037">
    <property type="entry name" value="PheT/TilS domain"/>
    <property type="match status" value="1"/>
</dbReference>
<evidence type="ECO:0000256" key="4">
    <source>
        <dbReference type="ARBA" id="ARBA00022694"/>
    </source>
</evidence>
<feature type="binding site" evidence="8">
    <location>
        <begin position="26"/>
        <end position="31"/>
    </location>
    <ligand>
        <name>ATP</name>
        <dbReference type="ChEBI" id="CHEBI:30616"/>
    </ligand>
</feature>
<gene>
    <name evidence="8" type="primary">tilS</name>
    <name evidence="10" type="ORF">ATL39_0014</name>
</gene>
<evidence type="ECO:0000313" key="11">
    <source>
        <dbReference type="Proteomes" id="UP000285120"/>
    </source>
</evidence>
<evidence type="ECO:0000259" key="9">
    <source>
        <dbReference type="SMART" id="SM00977"/>
    </source>
</evidence>
<sequence>MKQKIEAFIKKHSLLQKGDHLVAAVSGGADSMALLYVLSELADSLQISVSAAHADHGLRPDEAAVEKEMVEAFCARRSLSFYTEELPVKEYLSDQGKGVQEQARLLRYQFLEKVMKQCGANVLATGHHGDDQIETMLLRMTSGRALWEEVGISASRNQESGRIIRPMLEVSKESIYAYCEQHSIPFKEDKSNNSNAYARNRIRHHALPAVLHENKEAREHFQTLNEWISTERLFIKEAAEKEARGLILDQNEHSLTFSISGWKALHLALQRRVIPLLLTYLCKNQHTAVSTIHIEQLLSLLYKPASSFIVNWAGGVLVKRTYDTCTFHLQASTEAPLVQVEAPKLLEVPGSVSFNEWTITAGRYDGTVDPERNDVFCIAESELRLPVLVRSRKQGEKLHIAGMTGRKKLNRLFIDEKVPKEQRDSWPVVAASDETILWVPMLAKTKRFQRTPVEHSTILFKCQKN</sequence>
<dbReference type="Gene3D" id="3.40.50.620">
    <property type="entry name" value="HUPs"/>
    <property type="match status" value="1"/>
</dbReference>
<dbReference type="RefSeq" id="WP_120191245.1">
    <property type="nucleotide sequence ID" value="NZ_RAPK01000001.1"/>
</dbReference>
<dbReference type="GO" id="GO:0005737">
    <property type="term" value="C:cytoplasm"/>
    <property type="evidence" value="ECO:0007669"/>
    <property type="project" value="UniProtKB-SubCell"/>
</dbReference>
<evidence type="ECO:0000256" key="8">
    <source>
        <dbReference type="HAMAP-Rule" id="MF_01161"/>
    </source>
</evidence>
<dbReference type="Gene3D" id="3.30.465.60">
    <property type="match status" value="1"/>
</dbReference>
<dbReference type="GO" id="GO:0006400">
    <property type="term" value="P:tRNA modification"/>
    <property type="evidence" value="ECO:0007669"/>
    <property type="project" value="UniProtKB-UniRule"/>
</dbReference>
<dbReference type="InterPro" id="IPR012795">
    <property type="entry name" value="tRNA_Ile_lys_synt_N"/>
</dbReference>
<protein>
    <recommendedName>
        <fullName evidence="8">tRNA(Ile)-lysidine synthase</fullName>
        <ecNumber evidence="8">6.3.4.19</ecNumber>
    </recommendedName>
    <alternativeName>
        <fullName evidence="8">tRNA(Ile)-2-lysyl-cytidine synthase</fullName>
    </alternativeName>
    <alternativeName>
        <fullName evidence="8">tRNA(Ile)-lysidine synthetase</fullName>
    </alternativeName>
</protein>
<dbReference type="GO" id="GO:0032267">
    <property type="term" value="F:tRNA(Ile)-lysidine synthase activity"/>
    <property type="evidence" value="ECO:0007669"/>
    <property type="project" value="UniProtKB-EC"/>
</dbReference>
<keyword evidence="6 8" id="KW-0067">ATP-binding</keyword>
<dbReference type="AlphaFoldDB" id="A0A419VU46"/>
<dbReference type="InterPro" id="IPR014729">
    <property type="entry name" value="Rossmann-like_a/b/a_fold"/>
</dbReference>
<evidence type="ECO:0000256" key="7">
    <source>
        <dbReference type="ARBA" id="ARBA00048539"/>
    </source>
</evidence>
<dbReference type="EC" id="6.3.4.19" evidence="8"/>
<comment type="similarity">
    <text evidence="8">Belongs to the tRNA(Ile)-lysidine synthase family.</text>
</comment>
<comment type="subcellular location">
    <subcellularLocation>
        <location evidence="1 8">Cytoplasm</location>
    </subcellularLocation>
</comment>
<dbReference type="Pfam" id="PF11734">
    <property type="entry name" value="TilS_C"/>
    <property type="match status" value="1"/>
</dbReference>
<organism evidence="10 11">
    <name type="scientific">Sinobaca qinghaiensis</name>
    <dbReference type="NCBI Taxonomy" id="342944"/>
    <lineage>
        <taxon>Bacteria</taxon>
        <taxon>Bacillati</taxon>
        <taxon>Bacillota</taxon>
        <taxon>Bacilli</taxon>
        <taxon>Bacillales</taxon>
        <taxon>Sporolactobacillaceae</taxon>
        <taxon>Sinobaca</taxon>
    </lineage>
</organism>
<dbReference type="GO" id="GO:0005524">
    <property type="term" value="F:ATP binding"/>
    <property type="evidence" value="ECO:0007669"/>
    <property type="project" value="UniProtKB-UniRule"/>
</dbReference>
<dbReference type="InterPro" id="IPR012796">
    <property type="entry name" value="Lysidine-tRNA-synth_C"/>
</dbReference>
<reference evidence="10 11" key="1">
    <citation type="submission" date="2018-09" db="EMBL/GenBank/DDBJ databases">
        <title>Genomic Encyclopedia of Archaeal and Bacterial Type Strains, Phase II (KMG-II): from individual species to whole genera.</title>
        <authorList>
            <person name="Goeker M."/>
        </authorList>
    </citation>
    <scope>NUCLEOTIDE SEQUENCE [LARGE SCALE GENOMIC DNA]</scope>
    <source>
        <strain evidence="10 11">DSM 17008</strain>
    </source>
</reference>
<feature type="domain" description="Lysidine-tRNA(Ile) synthetase C-terminal" evidence="9">
    <location>
        <begin position="387"/>
        <end position="460"/>
    </location>
</feature>
<dbReference type="InterPro" id="IPR012094">
    <property type="entry name" value="tRNA_Ile_lys_synt"/>
</dbReference>
<comment type="domain">
    <text evidence="8">The N-terminal region contains the highly conserved SGGXDS motif, predicted to be a P-loop motif involved in ATP binding.</text>
</comment>
<dbReference type="HAMAP" id="MF_01161">
    <property type="entry name" value="tRNA_Ile_lys_synt"/>
    <property type="match status" value="1"/>
</dbReference>
<evidence type="ECO:0000256" key="6">
    <source>
        <dbReference type="ARBA" id="ARBA00022840"/>
    </source>
</evidence>
<keyword evidence="2 8" id="KW-0963">Cytoplasm</keyword>
<dbReference type="PANTHER" id="PTHR43033:SF1">
    <property type="entry name" value="TRNA(ILE)-LYSIDINE SYNTHASE-RELATED"/>
    <property type="match status" value="1"/>
</dbReference>
<comment type="caution">
    <text evidence="10">The sequence shown here is derived from an EMBL/GenBank/DDBJ whole genome shotgun (WGS) entry which is preliminary data.</text>
</comment>
<dbReference type="PANTHER" id="PTHR43033">
    <property type="entry name" value="TRNA(ILE)-LYSIDINE SYNTHASE-RELATED"/>
    <property type="match status" value="1"/>
</dbReference>
<dbReference type="NCBIfam" id="TIGR02432">
    <property type="entry name" value="lysidine_TilS_N"/>
    <property type="match status" value="1"/>
</dbReference>
<accession>A0A419VU46</accession>
<keyword evidence="11" id="KW-1185">Reference proteome</keyword>
<keyword evidence="5 8" id="KW-0547">Nucleotide-binding</keyword>
<dbReference type="Pfam" id="PF09179">
    <property type="entry name" value="TilS"/>
    <property type="match status" value="1"/>
</dbReference>
<evidence type="ECO:0000256" key="3">
    <source>
        <dbReference type="ARBA" id="ARBA00022598"/>
    </source>
</evidence>
<dbReference type="EMBL" id="RAPK01000001">
    <property type="protein sequence ID" value="RKD84146.1"/>
    <property type="molecule type" value="Genomic_DNA"/>
</dbReference>
<dbReference type="Pfam" id="PF01171">
    <property type="entry name" value="ATP_bind_3"/>
    <property type="match status" value="1"/>
</dbReference>
<evidence type="ECO:0000256" key="5">
    <source>
        <dbReference type="ARBA" id="ARBA00022741"/>
    </source>
</evidence>
<evidence type="ECO:0000313" key="10">
    <source>
        <dbReference type="EMBL" id="RKD84146.1"/>
    </source>
</evidence>
<dbReference type="SUPFAM" id="SSF82829">
    <property type="entry name" value="MesJ substrate recognition domain-like"/>
    <property type="match status" value="1"/>
</dbReference>
<dbReference type="NCBIfam" id="TIGR02433">
    <property type="entry name" value="lysidine_TilS_C"/>
    <property type="match status" value="1"/>
</dbReference>
<dbReference type="InterPro" id="IPR015262">
    <property type="entry name" value="tRNA_Ile_lys_synt_subst-bd"/>
</dbReference>
<evidence type="ECO:0000256" key="1">
    <source>
        <dbReference type="ARBA" id="ARBA00004496"/>
    </source>
</evidence>